<dbReference type="EMBL" id="BSPD01000002">
    <property type="protein sequence ID" value="GLS24390.1"/>
    <property type="molecule type" value="Genomic_DNA"/>
</dbReference>
<keyword evidence="3" id="KW-1185">Reference proteome</keyword>
<organism evidence="2 3">
    <name type="scientific">Marinibactrum halimedae</name>
    <dbReference type="NCBI Taxonomy" id="1444977"/>
    <lineage>
        <taxon>Bacteria</taxon>
        <taxon>Pseudomonadati</taxon>
        <taxon>Pseudomonadota</taxon>
        <taxon>Gammaproteobacteria</taxon>
        <taxon>Cellvibrionales</taxon>
        <taxon>Cellvibrionaceae</taxon>
        <taxon>Marinibactrum</taxon>
    </lineage>
</organism>
<evidence type="ECO:0000313" key="2">
    <source>
        <dbReference type="EMBL" id="GLS24390.1"/>
    </source>
</evidence>
<keyword evidence="1" id="KW-0175">Coiled coil</keyword>
<protein>
    <submittedName>
        <fullName evidence="2">Uncharacterized protein</fullName>
    </submittedName>
</protein>
<proteinExistence type="predicted"/>
<dbReference type="Proteomes" id="UP001156870">
    <property type="component" value="Unassembled WGS sequence"/>
</dbReference>
<name>A0AA37T0D6_9GAMM</name>
<evidence type="ECO:0000256" key="1">
    <source>
        <dbReference type="SAM" id="Coils"/>
    </source>
</evidence>
<dbReference type="AlphaFoldDB" id="A0AA37T0D6"/>
<comment type="caution">
    <text evidence="2">The sequence shown here is derived from an EMBL/GenBank/DDBJ whole genome shotgun (WGS) entry which is preliminary data.</text>
</comment>
<reference evidence="2 3" key="1">
    <citation type="journal article" date="2014" name="Int. J. Syst. Evol. Microbiol.">
        <title>Complete genome sequence of Corynebacterium casei LMG S-19264T (=DSM 44701T), isolated from a smear-ripened cheese.</title>
        <authorList>
            <consortium name="US DOE Joint Genome Institute (JGI-PGF)"/>
            <person name="Walter F."/>
            <person name="Albersmeier A."/>
            <person name="Kalinowski J."/>
            <person name="Ruckert C."/>
        </authorList>
    </citation>
    <scope>NUCLEOTIDE SEQUENCE [LARGE SCALE GENOMIC DNA]</scope>
    <source>
        <strain evidence="2 3">NBRC 110095</strain>
    </source>
</reference>
<accession>A0AA37T0D6</accession>
<sequence>MRIKIPILCVGCLFSILLHGQSTSIDQRYEQYLESLTSKAEELSTEIGAISEKNESLIERGAEPIFGSAAQKSLLIRGQSVLGDAERTVNAMKSDIQGMESNKKLEGCRAFISNTKGKIGAFHSFLSQFQSLKVNAGDNATAFMAASMEFTTLGMLASEVSIGIFNSCIPYLD</sequence>
<evidence type="ECO:0000313" key="3">
    <source>
        <dbReference type="Proteomes" id="UP001156870"/>
    </source>
</evidence>
<gene>
    <name evidence="2" type="ORF">GCM10007877_01010</name>
</gene>
<feature type="coiled-coil region" evidence="1">
    <location>
        <begin position="33"/>
        <end position="102"/>
    </location>
</feature>